<protein>
    <recommendedName>
        <fullName evidence="1">F-box domain-containing protein</fullName>
    </recommendedName>
</protein>
<reference evidence="2" key="1">
    <citation type="submission" date="2023-03" db="EMBL/GenBank/DDBJ databases">
        <title>Chromosome-scale reference genome and RAD-based genetic map of yellow starthistle (Centaurea solstitialis) reveal putative structural variation and QTLs associated with invader traits.</title>
        <authorList>
            <person name="Reatini B."/>
            <person name="Cang F.A."/>
            <person name="Jiang Q."/>
            <person name="Mckibben M.T.W."/>
            <person name="Barker M.S."/>
            <person name="Rieseberg L.H."/>
            <person name="Dlugosch K.M."/>
        </authorList>
    </citation>
    <scope>NUCLEOTIDE SEQUENCE</scope>
    <source>
        <strain evidence="2">CAN-66</strain>
        <tissue evidence="2">Leaf</tissue>
    </source>
</reference>
<dbReference type="Pfam" id="PF00646">
    <property type="entry name" value="F-box"/>
    <property type="match status" value="1"/>
</dbReference>
<dbReference type="NCBIfam" id="TIGR01640">
    <property type="entry name" value="F_box_assoc_1"/>
    <property type="match status" value="1"/>
</dbReference>
<dbReference type="PANTHER" id="PTHR31672">
    <property type="entry name" value="BNACNNG10540D PROTEIN"/>
    <property type="match status" value="1"/>
</dbReference>
<evidence type="ECO:0000313" key="2">
    <source>
        <dbReference type="EMBL" id="KAJ9535772.1"/>
    </source>
</evidence>
<dbReference type="PANTHER" id="PTHR31672:SF10">
    <property type="entry name" value="F-BOX DOMAIN-CONTAINING PROTEIN"/>
    <property type="match status" value="1"/>
</dbReference>
<feature type="domain" description="F-box" evidence="1">
    <location>
        <begin position="1"/>
        <end position="44"/>
    </location>
</feature>
<dbReference type="Proteomes" id="UP001172457">
    <property type="component" value="Unassembled WGS sequence"/>
</dbReference>
<name>A0AA38VUX8_9ASTR</name>
<organism evidence="2 3">
    <name type="scientific">Centaurea solstitialis</name>
    <name type="common">yellow star-thistle</name>
    <dbReference type="NCBI Taxonomy" id="347529"/>
    <lineage>
        <taxon>Eukaryota</taxon>
        <taxon>Viridiplantae</taxon>
        <taxon>Streptophyta</taxon>
        <taxon>Embryophyta</taxon>
        <taxon>Tracheophyta</taxon>
        <taxon>Spermatophyta</taxon>
        <taxon>Magnoliopsida</taxon>
        <taxon>eudicotyledons</taxon>
        <taxon>Gunneridae</taxon>
        <taxon>Pentapetalae</taxon>
        <taxon>asterids</taxon>
        <taxon>campanulids</taxon>
        <taxon>Asterales</taxon>
        <taxon>Asteraceae</taxon>
        <taxon>Carduoideae</taxon>
        <taxon>Cardueae</taxon>
        <taxon>Centaureinae</taxon>
        <taxon>Centaurea</taxon>
    </lineage>
</organism>
<dbReference type="CDD" id="cd22157">
    <property type="entry name" value="F-box_AtFBW1-like"/>
    <property type="match status" value="1"/>
</dbReference>
<accession>A0AA38VUX8</accession>
<dbReference type="SMART" id="SM00256">
    <property type="entry name" value="FBOX"/>
    <property type="match status" value="1"/>
</dbReference>
<evidence type="ECO:0000313" key="3">
    <source>
        <dbReference type="Proteomes" id="UP001172457"/>
    </source>
</evidence>
<dbReference type="InterPro" id="IPR017451">
    <property type="entry name" value="F-box-assoc_interact_dom"/>
</dbReference>
<proteinExistence type="predicted"/>
<dbReference type="AlphaFoldDB" id="A0AA38VUX8"/>
<evidence type="ECO:0000259" key="1">
    <source>
        <dbReference type="PROSITE" id="PS50181"/>
    </source>
</evidence>
<sequence length="417" mass="48325">MANQLPNELIVEILSRLPSKSLIRFQSVCKSWRSLIASTEFRLVHFHNFNKPNPYLVRRFELRENREVYTVYLDDQLFTLDADAQIKFPFRFTSPRMYCYGIIGCCYGVVCLCNEDTTKDEVILRNPSVRRNVTLIPPIFPNSYWNDLHLVLGFGYDTVSDDYKVEFISIISTNYDFSFVLLSQIEIYTAKTAVWRVVTFPDDLCCFFICPNQSQVFFNGSVHWIASSDPMPDVSRYSIMTFDMSTEGFGEIELPKDLSLLQTTKVVVTVVGEFLGVIYTCGFNPSWSRSSNHVIWAMKEYKNPTSWTIMHNLDYPDKNVGRVLHVRNNGDLITKSGRGDLTIYNRETCHYVYTSSMRIMLEDTLFVDRYQESLALLDAERDAVLDEARVEEGQDEGFDDESLARYEARYLIQLFGE</sequence>
<keyword evidence="3" id="KW-1185">Reference proteome</keyword>
<dbReference type="InterPro" id="IPR001810">
    <property type="entry name" value="F-box_dom"/>
</dbReference>
<gene>
    <name evidence="2" type="ORF">OSB04_un001072</name>
</gene>
<comment type="caution">
    <text evidence="2">The sequence shown here is derived from an EMBL/GenBank/DDBJ whole genome shotgun (WGS) entry which is preliminary data.</text>
</comment>
<dbReference type="Gene3D" id="1.20.1280.50">
    <property type="match status" value="1"/>
</dbReference>
<dbReference type="PROSITE" id="PS50181">
    <property type="entry name" value="FBOX"/>
    <property type="match status" value="1"/>
</dbReference>
<dbReference type="SUPFAM" id="SSF81383">
    <property type="entry name" value="F-box domain"/>
    <property type="match status" value="1"/>
</dbReference>
<dbReference type="Pfam" id="PF07734">
    <property type="entry name" value="FBA_1"/>
    <property type="match status" value="1"/>
</dbReference>
<dbReference type="EMBL" id="JARYMX010000131">
    <property type="protein sequence ID" value="KAJ9535772.1"/>
    <property type="molecule type" value="Genomic_DNA"/>
</dbReference>
<dbReference type="InterPro" id="IPR050796">
    <property type="entry name" value="SCF_F-box_component"/>
</dbReference>
<dbReference type="InterPro" id="IPR036047">
    <property type="entry name" value="F-box-like_dom_sf"/>
</dbReference>
<dbReference type="InterPro" id="IPR006527">
    <property type="entry name" value="F-box-assoc_dom_typ1"/>
</dbReference>